<reference evidence="8 9" key="1">
    <citation type="submission" date="2018-12" db="EMBL/GenBank/DDBJ databases">
        <title>Bacillus ochoae sp. nov., Paenibacillus whitsoniae sp. nov., Paenibacillus spiritus sp. nov. Isolated from the Mars Exploration Rover during spacecraft assembly.</title>
        <authorList>
            <person name="Seuylemezian A."/>
            <person name="Vaishampayan P."/>
        </authorList>
    </citation>
    <scope>NUCLEOTIDE SEQUENCE [LARGE SCALE GENOMIC DNA]</scope>
    <source>
        <strain evidence="8 9">MER 54</strain>
    </source>
</reference>
<keyword evidence="3 6" id="KW-0812">Transmembrane</keyword>
<dbReference type="EMBL" id="RXHU01000063">
    <property type="protein sequence ID" value="RTE07875.1"/>
    <property type="molecule type" value="Genomic_DNA"/>
</dbReference>
<organism evidence="8 9">
    <name type="scientific">Paenibacillus whitsoniae</name>
    <dbReference type="NCBI Taxonomy" id="2496558"/>
    <lineage>
        <taxon>Bacteria</taxon>
        <taxon>Bacillati</taxon>
        <taxon>Bacillota</taxon>
        <taxon>Bacilli</taxon>
        <taxon>Bacillales</taxon>
        <taxon>Paenibacillaceae</taxon>
        <taxon>Paenibacillus</taxon>
    </lineage>
</organism>
<feature type="domain" description="ABC transmembrane type-1" evidence="7">
    <location>
        <begin position="97"/>
        <end position="312"/>
    </location>
</feature>
<evidence type="ECO:0000256" key="1">
    <source>
        <dbReference type="ARBA" id="ARBA00004141"/>
    </source>
</evidence>
<dbReference type="Proteomes" id="UP000276128">
    <property type="component" value="Unassembled WGS sequence"/>
</dbReference>
<feature type="transmembrane region" description="Helical" evidence="6">
    <location>
        <begin position="37"/>
        <end position="64"/>
    </location>
</feature>
<dbReference type="Gene3D" id="1.10.3720.10">
    <property type="entry name" value="MetI-like"/>
    <property type="match status" value="1"/>
</dbReference>
<proteinExistence type="inferred from homology"/>
<gene>
    <name evidence="8" type="ORF">EJQ19_20395</name>
</gene>
<dbReference type="GO" id="GO:0055085">
    <property type="term" value="P:transmembrane transport"/>
    <property type="evidence" value="ECO:0007669"/>
    <property type="project" value="InterPro"/>
</dbReference>
<evidence type="ECO:0000256" key="6">
    <source>
        <dbReference type="RuleBase" id="RU363032"/>
    </source>
</evidence>
<evidence type="ECO:0000256" key="5">
    <source>
        <dbReference type="ARBA" id="ARBA00023136"/>
    </source>
</evidence>
<sequence>MAYRNGQHSAAAPFSAKRQSKLRLSKGLLYTFKRDKYLYLLAVPGVLFFIIFKYLPMWGIAIAFKDYSPYQGFLDSPWVGFENFHRLFTNPDFFHLFRNTLAISLMSLFLYFPIPIMLAILLNELKNEIFKKLIQTIIYMPHFLSWVIIVGISFLLLSQGSGIINKLLVAGGFPAIEFLTSPKLFWLLLTAQNIWKDAGWGTILFLAAIAGIDPQLYEAAKMDGAGRFRQMWHITLPSIRNVIVILLVLRIGHMMDVGFEQVLLMMNGAVSSVADVFDTYVYRIGIQQGEFSYSTAVGLFKSVTGLILVVIANKVVKKLGEEGVY</sequence>
<keyword evidence="4 6" id="KW-1133">Transmembrane helix</keyword>
<keyword evidence="5 6" id="KW-0472">Membrane</keyword>
<evidence type="ECO:0000313" key="9">
    <source>
        <dbReference type="Proteomes" id="UP000276128"/>
    </source>
</evidence>
<dbReference type="SUPFAM" id="SSF161098">
    <property type="entry name" value="MetI-like"/>
    <property type="match status" value="1"/>
</dbReference>
<name>A0A430JA36_9BACL</name>
<dbReference type="Pfam" id="PF00528">
    <property type="entry name" value="BPD_transp_1"/>
    <property type="match status" value="1"/>
</dbReference>
<keyword evidence="9" id="KW-1185">Reference proteome</keyword>
<comment type="subcellular location">
    <subcellularLocation>
        <location evidence="6">Cell membrane</location>
        <topology evidence="6">Multi-pass membrane protein</topology>
    </subcellularLocation>
    <subcellularLocation>
        <location evidence="1">Membrane</location>
        <topology evidence="1">Multi-pass membrane protein</topology>
    </subcellularLocation>
</comment>
<dbReference type="PROSITE" id="PS50928">
    <property type="entry name" value="ABC_TM1"/>
    <property type="match status" value="1"/>
</dbReference>
<dbReference type="GO" id="GO:0005886">
    <property type="term" value="C:plasma membrane"/>
    <property type="evidence" value="ECO:0007669"/>
    <property type="project" value="UniProtKB-SubCell"/>
</dbReference>
<evidence type="ECO:0000256" key="4">
    <source>
        <dbReference type="ARBA" id="ARBA00022989"/>
    </source>
</evidence>
<dbReference type="PANTHER" id="PTHR43496">
    <property type="entry name" value="PROTEIN LPLB"/>
    <property type="match status" value="1"/>
</dbReference>
<feature type="transmembrane region" description="Helical" evidence="6">
    <location>
        <begin position="101"/>
        <end position="122"/>
    </location>
</feature>
<comment type="caution">
    <text evidence="8">The sequence shown here is derived from an EMBL/GenBank/DDBJ whole genome shotgun (WGS) entry which is preliminary data.</text>
</comment>
<dbReference type="AlphaFoldDB" id="A0A430JA36"/>
<dbReference type="InterPro" id="IPR000515">
    <property type="entry name" value="MetI-like"/>
</dbReference>
<dbReference type="CDD" id="cd06261">
    <property type="entry name" value="TM_PBP2"/>
    <property type="match status" value="1"/>
</dbReference>
<evidence type="ECO:0000256" key="3">
    <source>
        <dbReference type="ARBA" id="ARBA00022692"/>
    </source>
</evidence>
<feature type="transmembrane region" description="Helical" evidence="6">
    <location>
        <begin position="238"/>
        <end position="255"/>
    </location>
</feature>
<feature type="transmembrane region" description="Helical" evidence="6">
    <location>
        <begin position="291"/>
        <end position="312"/>
    </location>
</feature>
<dbReference type="OrthoDB" id="9785836at2"/>
<protein>
    <submittedName>
        <fullName evidence="8">Sugar ABC transporter permease</fullName>
    </submittedName>
</protein>
<feature type="transmembrane region" description="Helical" evidence="6">
    <location>
        <begin position="198"/>
        <end position="217"/>
    </location>
</feature>
<evidence type="ECO:0000313" key="8">
    <source>
        <dbReference type="EMBL" id="RTE07875.1"/>
    </source>
</evidence>
<evidence type="ECO:0000259" key="7">
    <source>
        <dbReference type="PROSITE" id="PS50928"/>
    </source>
</evidence>
<dbReference type="RefSeq" id="WP_126143086.1">
    <property type="nucleotide sequence ID" value="NZ_RXHU01000063.1"/>
</dbReference>
<feature type="transmembrane region" description="Helical" evidence="6">
    <location>
        <begin position="143"/>
        <end position="164"/>
    </location>
</feature>
<dbReference type="InterPro" id="IPR035906">
    <property type="entry name" value="MetI-like_sf"/>
</dbReference>
<keyword evidence="2 6" id="KW-0813">Transport</keyword>
<comment type="similarity">
    <text evidence="6">Belongs to the binding-protein-dependent transport system permease family.</text>
</comment>
<dbReference type="PANTHER" id="PTHR43496:SF1">
    <property type="entry name" value="POLYGALACTURONAN_RHAMNOGALACTURONAN TRANSPORT SYSTEM PERMEASE PROTEIN YTEP"/>
    <property type="match status" value="1"/>
</dbReference>
<accession>A0A430JA36</accession>
<evidence type="ECO:0000256" key="2">
    <source>
        <dbReference type="ARBA" id="ARBA00022448"/>
    </source>
</evidence>